<comment type="similarity">
    <text evidence="1">Belongs to the UDP-glycosyltransferase family.</text>
</comment>
<keyword evidence="6" id="KW-1185">Reference proteome</keyword>
<evidence type="ECO:0000256" key="4">
    <source>
        <dbReference type="SAM" id="SignalP"/>
    </source>
</evidence>
<evidence type="ECO:0000313" key="6">
    <source>
        <dbReference type="Proteomes" id="UP000292052"/>
    </source>
</evidence>
<name>A0A482VJR5_ASBVE</name>
<dbReference type="CDD" id="cd03784">
    <property type="entry name" value="GT1_Gtf-like"/>
    <property type="match status" value="1"/>
</dbReference>
<dbReference type="GO" id="GO:0008194">
    <property type="term" value="F:UDP-glycosyltransferase activity"/>
    <property type="evidence" value="ECO:0007669"/>
    <property type="project" value="InterPro"/>
</dbReference>
<dbReference type="FunFam" id="3.40.50.2000:FF:000174">
    <property type="entry name" value="UDP-glucuronosyltransferase"/>
    <property type="match status" value="1"/>
</dbReference>
<gene>
    <name evidence="5" type="ORF">BDFB_010501</name>
</gene>
<evidence type="ECO:0000256" key="3">
    <source>
        <dbReference type="ARBA" id="ARBA00022679"/>
    </source>
</evidence>
<feature type="signal peptide" evidence="4">
    <location>
        <begin position="1"/>
        <end position="17"/>
    </location>
</feature>
<dbReference type="InterPro" id="IPR035595">
    <property type="entry name" value="UDP_glycos_trans_CS"/>
</dbReference>
<organism evidence="5 6">
    <name type="scientific">Asbolus verrucosus</name>
    <name type="common">Desert ironclad beetle</name>
    <dbReference type="NCBI Taxonomy" id="1661398"/>
    <lineage>
        <taxon>Eukaryota</taxon>
        <taxon>Metazoa</taxon>
        <taxon>Ecdysozoa</taxon>
        <taxon>Arthropoda</taxon>
        <taxon>Hexapoda</taxon>
        <taxon>Insecta</taxon>
        <taxon>Pterygota</taxon>
        <taxon>Neoptera</taxon>
        <taxon>Endopterygota</taxon>
        <taxon>Coleoptera</taxon>
        <taxon>Polyphaga</taxon>
        <taxon>Cucujiformia</taxon>
        <taxon>Tenebrionidae</taxon>
        <taxon>Pimeliinae</taxon>
        <taxon>Asbolus</taxon>
    </lineage>
</organism>
<dbReference type="InterPro" id="IPR050271">
    <property type="entry name" value="UDP-glycosyltransferase"/>
</dbReference>
<dbReference type="EMBL" id="QDEB01094764">
    <property type="protein sequence ID" value="RZC32757.1"/>
    <property type="molecule type" value="Genomic_DNA"/>
</dbReference>
<proteinExistence type="inferred from homology"/>
<dbReference type="PROSITE" id="PS00375">
    <property type="entry name" value="UDPGT"/>
    <property type="match status" value="1"/>
</dbReference>
<reference evidence="5" key="1">
    <citation type="submission" date="2017-03" db="EMBL/GenBank/DDBJ databases">
        <title>Genome of the blue death feigning beetle - Asbolus verrucosus.</title>
        <authorList>
            <person name="Rider S.D."/>
        </authorList>
    </citation>
    <scope>NUCLEOTIDE SEQUENCE [LARGE SCALE GENOMIC DNA]</scope>
    <source>
        <strain evidence="5">Butters</strain>
        <tissue evidence="5">Head and leg muscle</tissue>
    </source>
</reference>
<sequence length="647" mass="73515">MLIALLLFVLILNNAQSAKILGIFPVPAPSHYILGSALMKGLAEKGHDVTFISPYREKNPPKTGSYRDITLTRFVEESERRRKEMNMFEKENMNGFITAAMMSSMLTQLSELTLNHSNVQQLLNSDEKFDVVIVEQFLNEAHKAFATHFKAPLILFSTVGASAWVNLLVGNPAPPSYVPSLLLSYSCNMTFTERVVNSLMHLFTECLHNFYLNPKQDQLIKKYFPNGPNLNDVLYNASIVLMNSHPSTNQAVPYVPNMIDIGGFHVKTPKPLPKDLQNFLDSGKDGVIYFSLGSNLKSSDLPLVKRQAFLNTFSKLKQKILWKWEEDVLPSQPSNVKLGKWLPQQDILAHPNVKLFITHGGLLSITETIYHGVPVLAIPIFGDQKLNAHRIVNEGFGLSLSYKEITEEKLSEKLTQLLTNSAYSNEAKKKSRIFHDRLVSPMDTAIYWVEYVIRHKGASHLRVTALDLPWYKYHLLDVICFVFMLSLFVLYCVYKEFCQCQLVVIISFERGRDITVISPYVCFTKWMFQMIEKTLSHTNVQRLIYSGEEFDVVIVEEFNNEAHEAFATRFKAPLVLFTTITVPFVPNVINTGGFHIQPPRKLSNDLQEFLDNANDGLSNARLGKWFPQQDILVPGPSNYILGSILIR</sequence>
<protein>
    <submittedName>
        <fullName evidence="5">UDPGT and/or Glyco tran 28 C domain containing protein</fullName>
    </submittedName>
</protein>
<dbReference type="AlphaFoldDB" id="A0A482VJR5"/>
<dbReference type="PANTHER" id="PTHR48043">
    <property type="entry name" value="EG:EG0003.4 PROTEIN-RELATED"/>
    <property type="match status" value="1"/>
</dbReference>
<dbReference type="Gene3D" id="3.40.50.2000">
    <property type="entry name" value="Glycogen Phosphorylase B"/>
    <property type="match status" value="2"/>
</dbReference>
<dbReference type="InterPro" id="IPR002213">
    <property type="entry name" value="UDP_glucos_trans"/>
</dbReference>
<dbReference type="PANTHER" id="PTHR48043:SF159">
    <property type="entry name" value="EG:EG0003.4 PROTEIN-RELATED"/>
    <property type="match status" value="1"/>
</dbReference>
<dbReference type="Proteomes" id="UP000292052">
    <property type="component" value="Unassembled WGS sequence"/>
</dbReference>
<keyword evidence="2" id="KW-0328">Glycosyltransferase</keyword>
<keyword evidence="4" id="KW-0732">Signal</keyword>
<evidence type="ECO:0000256" key="1">
    <source>
        <dbReference type="ARBA" id="ARBA00009995"/>
    </source>
</evidence>
<dbReference type="FunFam" id="3.40.50.2000:FF:000050">
    <property type="entry name" value="UDP-glucuronosyltransferase"/>
    <property type="match status" value="1"/>
</dbReference>
<comment type="caution">
    <text evidence="5">The sequence shown here is derived from an EMBL/GenBank/DDBJ whole genome shotgun (WGS) entry which is preliminary data.</text>
</comment>
<evidence type="ECO:0000313" key="5">
    <source>
        <dbReference type="EMBL" id="RZC32757.1"/>
    </source>
</evidence>
<feature type="chain" id="PRO_5019768661" evidence="4">
    <location>
        <begin position="18"/>
        <end position="647"/>
    </location>
</feature>
<keyword evidence="3" id="KW-0808">Transferase</keyword>
<dbReference type="OrthoDB" id="5835829at2759"/>
<dbReference type="Pfam" id="PF00201">
    <property type="entry name" value="UDPGT"/>
    <property type="match status" value="1"/>
</dbReference>
<accession>A0A482VJR5</accession>
<dbReference type="SUPFAM" id="SSF53756">
    <property type="entry name" value="UDP-Glycosyltransferase/glycogen phosphorylase"/>
    <property type="match status" value="2"/>
</dbReference>
<feature type="non-terminal residue" evidence="5">
    <location>
        <position position="647"/>
    </location>
</feature>
<evidence type="ECO:0000256" key="2">
    <source>
        <dbReference type="ARBA" id="ARBA00022676"/>
    </source>
</evidence>